<proteinExistence type="predicted"/>
<evidence type="ECO:0000256" key="1">
    <source>
        <dbReference type="SAM" id="MobiDB-lite"/>
    </source>
</evidence>
<dbReference type="Proteomes" id="UP000789524">
    <property type="component" value="Unassembled WGS sequence"/>
</dbReference>
<protein>
    <submittedName>
        <fullName evidence="2">(African queen) hypothetical protein</fullName>
    </submittedName>
</protein>
<feature type="compositionally biased region" description="Basic and acidic residues" evidence="1">
    <location>
        <begin position="141"/>
        <end position="195"/>
    </location>
</feature>
<feature type="region of interest" description="Disordered" evidence="1">
    <location>
        <begin position="31"/>
        <end position="244"/>
    </location>
</feature>
<dbReference type="AlphaFoldDB" id="A0A8J2W042"/>
<feature type="compositionally biased region" description="Polar residues" evidence="1">
    <location>
        <begin position="31"/>
        <end position="60"/>
    </location>
</feature>
<evidence type="ECO:0000313" key="3">
    <source>
        <dbReference type="Proteomes" id="UP000789524"/>
    </source>
</evidence>
<dbReference type="OrthoDB" id="7377039at2759"/>
<evidence type="ECO:0000313" key="2">
    <source>
        <dbReference type="EMBL" id="CAG9572940.1"/>
    </source>
</evidence>
<name>A0A8J2W042_9NEOP</name>
<keyword evidence="3" id="KW-1185">Reference proteome</keyword>
<feature type="compositionally biased region" description="Basic and acidic residues" evidence="1">
    <location>
        <begin position="300"/>
        <end position="318"/>
    </location>
</feature>
<gene>
    <name evidence="2" type="ORF">DCHRY22_LOCUS10261</name>
</gene>
<reference evidence="2" key="1">
    <citation type="submission" date="2021-09" db="EMBL/GenBank/DDBJ databases">
        <authorList>
            <person name="Martin H S."/>
        </authorList>
    </citation>
    <scope>NUCLEOTIDE SEQUENCE</scope>
</reference>
<feature type="region of interest" description="Disordered" evidence="1">
    <location>
        <begin position="260"/>
        <end position="318"/>
    </location>
</feature>
<dbReference type="EMBL" id="CAKASE010000069">
    <property type="protein sequence ID" value="CAG9572940.1"/>
    <property type="molecule type" value="Genomic_DNA"/>
</dbReference>
<feature type="compositionally biased region" description="Basic and acidic residues" evidence="1">
    <location>
        <begin position="90"/>
        <end position="104"/>
    </location>
</feature>
<feature type="compositionally biased region" description="Polar residues" evidence="1">
    <location>
        <begin position="260"/>
        <end position="285"/>
    </location>
</feature>
<accession>A0A8J2W042</accession>
<feature type="compositionally biased region" description="Low complexity" evidence="1">
    <location>
        <begin position="198"/>
        <end position="221"/>
    </location>
</feature>
<comment type="caution">
    <text evidence="2">The sequence shown here is derived from an EMBL/GenBank/DDBJ whole genome shotgun (WGS) entry which is preliminary data.</text>
</comment>
<organism evidence="2 3">
    <name type="scientific">Danaus chrysippus</name>
    <name type="common">African queen</name>
    <dbReference type="NCBI Taxonomy" id="151541"/>
    <lineage>
        <taxon>Eukaryota</taxon>
        <taxon>Metazoa</taxon>
        <taxon>Ecdysozoa</taxon>
        <taxon>Arthropoda</taxon>
        <taxon>Hexapoda</taxon>
        <taxon>Insecta</taxon>
        <taxon>Pterygota</taxon>
        <taxon>Neoptera</taxon>
        <taxon>Endopterygota</taxon>
        <taxon>Lepidoptera</taxon>
        <taxon>Glossata</taxon>
        <taxon>Ditrysia</taxon>
        <taxon>Papilionoidea</taxon>
        <taxon>Nymphalidae</taxon>
        <taxon>Danainae</taxon>
        <taxon>Danaini</taxon>
        <taxon>Danaina</taxon>
        <taxon>Danaus</taxon>
        <taxon>Anosia</taxon>
    </lineage>
</organism>
<sequence>MHVARVCVLSRVCVFREELANLQRQVENLGRNLQTPHPPSNYQAPTTHAPITNRISNSSADAGFGHTGGDSPRNTSLRHHDNNTGNSDTHQNRDISVKKQKSDSPKVQNKLKNTPEIAPVQENKLTKQSSKEIIDNNQLKTQKDVALEENPRENVENTLKEETHTEIKQNESQEENKVEKENSQTENTVEKRPEEYENQNYTEQGYENYEQNYEQQQYSEQPTYSEQEYAENTEYPAQEYNEQQQYTEQYENYEQYIDPNTQYETQQEYENYATDGNYSNQNYENPQEDYAPEFPNSAKEITESVESKTLDEKLTSQS</sequence>